<reference evidence="2" key="2">
    <citation type="journal article" date="2015" name="Data Brief">
        <title>Shoot transcriptome of the giant reed, Arundo donax.</title>
        <authorList>
            <person name="Barrero R.A."/>
            <person name="Guerrero F.D."/>
            <person name="Moolhuijzen P."/>
            <person name="Goolsby J.A."/>
            <person name="Tidwell J."/>
            <person name="Bellgard S.E."/>
            <person name="Bellgard M.I."/>
        </authorList>
    </citation>
    <scope>NUCLEOTIDE SEQUENCE</scope>
    <source>
        <tissue evidence="2">Shoot tissue taken approximately 20 cm above the soil surface</tissue>
    </source>
</reference>
<reference evidence="2" key="1">
    <citation type="submission" date="2014-09" db="EMBL/GenBank/DDBJ databases">
        <authorList>
            <person name="Magalhaes I.L.F."/>
            <person name="Oliveira U."/>
            <person name="Santos F.R."/>
            <person name="Vidigal T.H.D.A."/>
            <person name="Brescovit A.D."/>
            <person name="Santos A.J."/>
        </authorList>
    </citation>
    <scope>NUCLEOTIDE SEQUENCE</scope>
    <source>
        <tissue evidence="2">Shoot tissue taken approximately 20 cm above the soil surface</tissue>
    </source>
</reference>
<protein>
    <submittedName>
        <fullName evidence="2">Uncharacterized protein</fullName>
    </submittedName>
</protein>
<dbReference type="AlphaFoldDB" id="A0A0A9DHA1"/>
<evidence type="ECO:0000256" key="1">
    <source>
        <dbReference type="SAM" id="MobiDB-lite"/>
    </source>
</evidence>
<evidence type="ECO:0000313" key="2">
    <source>
        <dbReference type="EMBL" id="JAD87964.1"/>
    </source>
</evidence>
<organism evidence="2">
    <name type="scientific">Arundo donax</name>
    <name type="common">Giant reed</name>
    <name type="synonym">Donax arundinaceus</name>
    <dbReference type="NCBI Taxonomy" id="35708"/>
    <lineage>
        <taxon>Eukaryota</taxon>
        <taxon>Viridiplantae</taxon>
        <taxon>Streptophyta</taxon>
        <taxon>Embryophyta</taxon>
        <taxon>Tracheophyta</taxon>
        <taxon>Spermatophyta</taxon>
        <taxon>Magnoliopsida</taxon>
        <taxon>Liliopsida</taxon>
        <taxon>Poales</taxon>
        <taxon>Poaceae</taxon>
        <taxon>PACMAD clade</taxon>
        <taxon>Arundinoideae</taxon>
        <taxon>Arundineae</taxon>
        <taxon>Arundo</taxon>
    </lineage>
</organism>
<proteinExistence type="predicted"/>
<sequence>MFSALISTSIDDSRPSNSIPSPCNAASLNPRTFNTSSLNSTCGIGFFSTTPEAKAAAPDTSLLFPLSSCIPPPSNSLRPAATASTFEVTAPESILCVLCFFCCAGFPCLHLGGASSTNSRQRLKSMPFLSFLLTEPAAVAANGW</sequence>
<feature type="region of interest" description="Disordered" evidence="1">
    <location>
        <begin position="1"/>
        <end position="20"/>
    </location>
</feature>
<accession>A0A0A9DHA1</accession>
<dbReference type="EMBL" id="GBRH01209931">
    <property type="protein sequence ID" value="JAD87964.1"/>
    <property type="molecule type" value="Transcribed_RNA"/>
</dbReference>
<name>A0A0A9DHA1_ARUDO</name>